<evidence type="ECO:0000313" key="2">
    <source>
        <dbReference type="EMBL" id="MBP1931831.1"/>
    </source>
</evidence>
<organism evidence="2 3">
    <name type="scientific">Ammoniphilus resinae</name>
    <dbReference type="NCBI Taxonomy" id="861532"/>
    <lineage>
        <taxon>Bacteria</taxon>
        <taxon>Bacillati</taxon>
        <taxon>Bacillota</taxon>
        <taxon>Bacilli</taxon>
        <taxon>Bacillales</taxon>
        <taxon>Paenibacillaceae</taxon>
        <taxon>Aneurinibacillus group</taxon>
        <taxon>Ammoniphilus</taxon>
    </lineage>
</organism>
<dbReference type="RefSeq" id="WP_209809914.1">
    <property type="nucleotide sequence ID" value="NZ_JAGGKT010000004.1"/>
</dbReference>
<reference evidence="2 3" key="1">
    <citation type="submission" date="2021-03" db="EMBL/GenBank/DDBJ databases">
        <title>Genomic Encyclopedia of Type Strains, Phase IV (KMG-IV): sequencing the most valuable type-strain genomes for metagenomic binning, comparative biology and taxonomic classification.</title>
        <authorList>
            <person name="Goeker M."/>
        </authorList>
    </citation>
    <scope>NUCLEOTIDE SEQUENCE [LARGE SCALE GENOMIC DNA]</scope>
    <source>
        <strain evidence="2 3">DSM 24738</strain>
    </source>
</reference>
<feature type="transmembrane region" description="Helical" evidence="1">
    <location>
        <begin position="30"/>
        <end position="49"/>
    </location>
</feature>
<gene>
    <name evidence="2" type="ORF">J2Z37_001832</name>
</gene>
<comment type="caution">
    <text evidence="2">The sequence shown here is derived from an EMBL/GenBank/DDBJ whole genome shotgun (WGS) entry which is preliminary data.</text>
</comment>
<accession>A0ABS4GNM6</accession>
<evidence type="ECO:0000313" key="3">
    <source>
        <dbReference type="Proteomes" id="UP001519343"/>
    </source>
</evidence>
<dbReference type="Proteomes" id="UP001519343">
    <property type="component" value="Unassembled WGS sequence"/>
</dbReference>
<keyword evidence="1" id="KW-0812">Transmembrane</keyword>
<name>A0ABS4GNM6_9BACL</name>
<feature type="transmembrane region" description="Helical" evidence="1">
    <location>
        <begin position="6"/>
        <end position="23"/>
    </location>
</feature>
<feature type="transmembrane region" description="Helical" evidence="1">
    <location>
        <begin position="61"/>
        <end position="81"/>
    </location>
</feature>
<dbReference type="EMBL" id="JAGGKT010000004">
    <property type="protein sequence ID" value="MBP1931831.1"/>
    <property type="molecule type" value="Genomic_DNA"/>
</dbReference>
<keyword evidence="1" id="KW-1133">Transmembrane helix</keyword>
<protein>
    <submittedName>
        <fullName evidence="2">Uncharacterized protein</fullName>
    </submittedName>
</protein>
<keyword evidence="3" id="KW-1185">Reference proteome</keyword>
<sequence>MDFLMVLPGYLGAFLFFASPIWVPILLKRWVCLTIVLCANVLFFAYLYYLSQTSDVTEYGTGMAFLYIPFTGVAFIIGMILDQPKK</sequence>
<keyword evidence="1" id="KW-0472">Membrane</keyword>
<proteinExistence type="predicted"/>
<evidence type="ECO:0000256" key="1">
    <source>
        <dbReference type="SAM" id="Phobius"/>
    </source>
</evidence>